<reference evidence="1 2" key="1">
    <citation type="submission" date="2017-10" db="EMBL/GenBank/DDBJ databases">
        <title>Bacillus sp. nov., a halophilic bacterium isolated from a Yangshapao Lake.</title>
        <authorList>
            <person name="Wang H."/>
        </authorList>
    </citation>
    <scope>NUCLEOTIDE SEQUENCE [LARGE SCALE GENOMIC DNA]</scope>
    <source>
        <strain evidence="1 2">YSP-3</strain>
    </source>
</reference>
<accession>A0A2W0H9W2</accession>
<name>A0A2W0H9W2_9BACI</name>
<sequence length="232" mass="26391">MESTLHEHVKKQALYWLKKKVTDLCASEVKLYARRKKLKADAVGINIKRKETRIVEVKVSRADFLRDEVLHSPYGYHAIADYAYLMTPAGLIDPEELPEGYGLLELDDYDNVKVRKNPRKNPKPILRLETVMKRTAQAATNAVLFKELSKETRDTTGGVYGHNASVHLVSATCPACKKRKKYLIGNDQDTTPCSARGCRELIPLKKARVHVVTSYNEIFFRQIQALFDAESK</sequence>
<dbReference type="Proteomes" id="UP000248066">
    <property type="component" value="Unassembled WGS sequence"/>
</dbReference>
<protein>
    <submittedName>
        <fullName evidence="1">Uncharacterized protein</fullName>
    </submittedName>
</protein>
<proteinExistence type="predicted"/>
<dbReference type="OrthoDB" id="2828561at2"/>
<dbReference type="EMBL" id="PDOF01000001">
    <property type="protein sequence ID" value="PYZ97701.1"/>
    <property type="molecule type" value="Genomic_DNA"/>
</dbReference>
<keyword evidence="2" id="KW-1185">Reference proteome</keyword>
<organism evidence="1 2">
    <name type="scientific">Alteribacter lacisalsi</name>
    <dbReference type="NCBI Taxonomy" id="2045244"/>
    <lineage>
        <taxon>Bacteria</taxon>
        <taxon>Bacillati</taxon>
        <taxon>Bacillota</taxon>
        <taxon>Bacilli</taxon>
        <taxon>Bacillales</taxon>
        <taxon>Bacillaceae</taxon>
        <taxon>Alteribacter</taxon>
    </lineage>
</organism>
<evidence type="ECO:0000313" key="1">
    <source>
        <dbReference type="EMBL" id="PYZ97701.1"/>
    </source>
</evidence>
<comment type="caution">
    <text evidence="1">The sequence shown here is derived from an EMBL/GenBank/DDBJ whole genome shotgun (WGS) entry which is preliminary data.</text>
</comment>
<evidence type="ECO:0000313" key="2">
    <source>
        <dbReference type="Proteomes" id="UP000248066"/>
    </source>
</evidence>
<dbReference type="RefSeq" id="WP_110517049.1">
    <property type="nucleotide sequence ID" value="NZ_PDOF01000001.1"/>
</dbReference>
<gene>
    <name evidence="1" type="ORF">CR205_03655</name>
</gene>
<dbReference type="AlphaFoldDB" id="A0A2W0H9W2"/>